<evidence type="ECO:0000313" key="3">
    <source>
        <dbReference type="Proteomes" id="UP001595840"/>
    </source>
</evidence>
<dbReference type="SUPFAM" id="SSF160443">
    <property type="entry name" value="SMR domain-like"/>
    <property type="match status" value="1"/>
</dbReference>
<dbReference type="InterPro" id="IPR036063">
    <property type="entry name" value="Smr_dom_sf"/>
</dbReference>
<dbReference type="InterPro" id="IPR002625">
    <property type="entry name" value="Smr_dom"/>
</dbReference>
<dbReference type="RefSeq" id="WP_290260599.1">
    <property type="nucleotide sequence ID" value="NZ_JAUFQG010000004.1"/>
</dbReference>
<dbReference type="PANTHER" id="PTHR35562">
    <property type="entry name" value="DNA ENDONUCLEASE SMRA-RELATED"/>
    <property type="match status" value="1"/>
</dbReference>
<name>A0ABV8V5Q5_9GAMM</name>
<sequence>MSDDRVKTESFLGLMSEAMPDVRPINIEPRVDLVKPRLPEDTLKAKRAEAVKAEVEEYNRLSGEFIEPVDPHDILAFKRAGIQNGVYRNLRLGKYPIDAQLDLHNLTVEQARAAVFGFIEECCSYDIRTALITHGKGEGRKPQPALLKSCIAHWLPQLIEVQAFHSAQKQHGGVGATYLLIRKSDKQKLENAEQHHKRR</sequence>
<dbReference type="Gene3D" id="3.30.1370.110">
    <property type="match status" value="1"/>
</dbReference>
<reference evidence="3" key="1">
    <citation type="journal article" date="2019" name="Int. J. Syst. Evol. Microbiol.">
        <title>The Global Catalogue of Microorganisms (GCM) 10K type strain sequencing project: providing services to taxonomists for standard genome sequencing and annotation.</title>
        <authorList>
            <consortium name="The Broad Institute Genomics Platform"/>
            <consortium name="The Broad Institute Genome Sequencing Center for Infectious Disease"/>
            <person name="Wu L."/>
            <person name="Ma J."/>
        </authorList>
    </citation>
    <scope>NUCLEOTIDE SEQUENCE [LARGE SCALE GENOMIC DNA]</scope>
    <source>
        <strain evidence="3">CECT 8570</strain>
    </source>
</reference>
<comment type="caution">
    <text evidence="2">The sequence shown here is derived from an EMBL/GenBank/DDBJ whole genome shotgun (WGS) entry which is preliminary data.</text>
</comment>
<dbReference type="NCBIfam" id="NF033154">
    <property type="entry name" value="endonuc_SmrA"/>
    <property type="match status" value="1"/>
</dbReference>
<dbReference type="PANTHER" id="PTHR35562:SF2">
    <property type="entry name" value="DNA ENDONUCLEASE SMRA-RELATED"/>
    <property type="match status" value="1"/>
</dbReference>
<keyword evidence="2" id="KW-0378">Hydrolase</keyword>
<proteinExistence type="predicted"/>
<evidence type="ECO:0000313" key="2">
    <source>
        <dbReference type="EMBL" id="MFC4362364.1"/>
    </source>
</evidence>
<gene>
    <name evidence="2" type="primary">smrA</name>
    <name evidence="2" type="ORF">ACFOX3_08620</name>
</gene>
<dbReference type="Pfam" id="PF01713">
    <property type="entry name" value="Smr"/>
    <property type="match status" value="1"/>
</dbReference>
<dbReference type="GO" id="GO:0004519">
    <property type="term" value="F:endonuclease activity"/>
    <property type="evidence" value="ECO:0007669"/>
    <property type="project" value="UniProtKB-KW"/>
</dbReference>
<keyword evidence="3" id="KW-1185">Reference proteome</keyword>
<dbReference type="Proteomes" id="UP001595840">
    <property type="component" value="Unassembled WGS sequence"/>
</dbReference>
<dbReference type="PROSITE" id="PS50828">
    <property type="entry name" value="SMR"/>
    <property type="match status" value="1"/>
</dbReference>
<dbReference type="InterPro" id="IPR047688">
    <property type="entry name" value="Endonuc_SmrA"/>
</dbReference>
<dbReference type="EMBL" id="JBHSCX010000006">
    <property type="protein sequence ID" value="MFC4362364.1"/>
    <property type="molecule type" value="Genomic_DNA"/>
</dbReference>
<evidence type="ECO:0000259" key="1">
    <source>
        <dbReference type="PROSITE" id="PS50828"/>
    </source>
</evidence>
<dbReference type="SMART" id="SM00463">
    <property type="entry name" value="SMR"/>
    <property type="match status" value="1"/>
</dbReference>
<keyword evidence="2" id="KW-0540">Nuclease</keyword>
<feature type="domain" description="Smr" evidence="1">
    <location>
        <begin position="101"/>
        <end position="182"/>
    </location>
</feature>
<keyword evidence="2" id="KW-0255">Endonuclease</keyword>
<protein>
    <submittedName>
        <fullName evidence="2">DNA endonuclease SmrA</fullName>
    </submittedName>
</protein>
<organism evidence="2 3">
    <name type="scientific">Simiduia curdlanivorans</name>
    <dbReference type="NCBI Taxonomy" id="1492769"/>
    <lineage>
        <taxon>Bacteria</taxon>
        <taxon>Pseudomonadati</taxon>
        <taxon>Pseudomonadota</taxon>
        <taxon>Gammaproteobacteria</taxon>
        <taxon>Cellvibrionales</taxon>
        <taxon>Cellvibrionaceae</taxon>
        <taxon>Simiduia</taxon>
    </lineage>
</organism>
<accession>A0ABV8V5Q5</accession>